<sequence>MGYPPQPPYGYGPAAPPPRQSNTGLILLLAIGLPLLLLGGCGAVVLVVANAGQEAVRERVAVLEAEPPTMVLPSHPPASPPPTAGQQSTTAAVGGSLTLAGNDPGLKVTVTVARVVDRATPERFSQPDTGKRLVAVEVTLQNSGQAVYDDSPSNGAILIDGEGQQYRTTLRTVQEGQGLGGGVTINTGDIRKGVIVFELPESASPAKFQFTLNSGFADQTGEWTLA</sequence>
<dbReference type="STRING" id="683260.SAMN05421874_13218"/>
<dbReference type="RefSeq" id="WP_090772781.1">
    <property type="nucleotide sequence ID" value="NZ_FNFB01000032.1"/>
</dbReference>
<name>A0A1G9NTF7_9ACTN</name>
<keyword evidence="1" id="KW-0732">Signal</keyword>
<evidence type="ECO:0000256" key="2">
    <source>
        <dbReference type="SAM" id="MobiDB-lite"/>
    </source>
</evidence>
<evidence type="ECO:0000256" key="1">
    <source>
        <dbReference type="ARBA" id="ARBA00022729"/>
    </source>
</evidence>
<reference evidence="5 6" key="1">
    <citation type="submission" date="2016-10" db="EMBL/GenBank/DDBJ databases">
        <authorList>
            <person name="de Groot N.N."/>
        </authorList>
    </citation>
    <scope>NUCLEOTIDE SEQUENCE [LARGE SCALE GENOMIC DNA]</scope>
    <source>
        <strain evidence="5 6">CGMCC 4.5681</strain>
    </source>
</reference>
<keyword evidence="3" id="KW-0812">Transmembrane</keyword>
<proteinExistence type="predicted"/>
<dbReference type="Pfam" id="PF11611">
    <property type="entry name" value="DUF4352"/>
    <property type="match status" value="1"/>
</dbReference>
<keyword evidence="3" id="KW-1133">Transmembrane helix</keyword>
<dbReference type="Proteomes" id="UP000198683">
    <property type="component" value="Unassembled WGS sequence"/>
</dbReference>
<keyword evidence="6" id="KW-1185">Reference proteome</keyword>
<feature type="region of interest" description="Disordered" evidence="2">
    <location>
        <begin position="70"/>
        <end position="90"/>
    </location>
</feature>
<accession>A0A1G9NTF7</accession>
<evidence type="ECO:0000313" key="6">
    <source>
        <dbReference type="Proteomes" id="UP000198683"/>
    </source>
</evidence>
<protein>
    <recommendedName>
        <fullName evidence="4">DUF4352 domain-containing protein</fullName>
    </recommendedName>
</protein>
<evidence type="ECO:0000313" key="5">
    <source>
        <dbReference type="EMBL" id="SDL89603.1"/>
    </source>
</evidence>
<organism evidence="5 6">
    <name type="scientific">Nonomuraea maritima</name>
    <dbReference type="NCBI Taxonomy" id="683260"/>
    <lineage>
        <taxon>Bacteria</taxon>
        <taxon>Bacillati</taxon>
        <taxon>Actinomycetota</taxon>
        <taxon>Actinomycetes</taxon>
        <taxon>Streptosporangiales</taxon>
        <taxon>Streptosporangiaceae</taxon>
        <taxon>Nonomuraea</taxon>
    </lineage>
</organism>
<dbReference type="InterPro" id="IPR029051">
    <property type="entry name" value="DUF4352"/>
</dbReference>
<dbReference type="EMBL" id="FNFB01000032">
    <property type="protein sequence ID" value="SDL89603.1"/>
    <property type="molecule type" value="Genomic_DNA"/>
</dbReference>
<dbReference type="InterPro" id="IPR029050">
    <property type="entry name" value="Immunoprotect_excell_Ig-like"/>
</dbReference>
<dbReference type="Gene3D" id="2.60.40.1240">
    <property type="match status" value="1"/>
</dbReference>
<feature type="transmembrane region" description="Helical" evidence="3">
    <location>
        <begin position="25"/>
        <end position="49"/>
    </location>
</feature>
<evidence type="ECO:0000256" key="3">
    <source>
        <dbReference type="SAM" id="Phobius"/>
    </source>
</evidence>
<gene>
    <name evidence="5" type="ORF">SAMN05421874_13218</name>
</gene>
<dbReference type="OrthoDB" id="166023at2"/>
<feature type="domain" description="DUF4352" evidence="4">
    <location>
        <begin position="108"/>
        <end position="213"/>
    </location>
</feature>
<feature type="compositionally biased region" description="Pro residues" evidence="2">
    <location>
        <begin position="74"/>
        <end position="83"/>
    </location>
</feature>
<evidence type="ECO:0000259" key="4">
    <source>
        <dbReference type="Pfam" id="PF11611"/>
    </source>
</evidence>
<keyword evidence="3" id="KW-0472">Membrane</keyword>
<dbReference type="AlphaFoldDB" id="A0A1G9NTF7"/>